<evidence type="ECO:0000313" key="16">
    <source>
        <dbReference type="EMBL" id="KAK9496569.1"/>
    </source>
</evidence>
<keyword evidence="17" id="KW-1185">Reference proteome</keyword>
<dbReference type="GO" id="GO:0004497">
    <property type="term" value="F:monooxygenase activity"/>
    <property type="evidence" value="ECO:0007669"/>
    <property type="project" value="UniProtKB-KW"/>
</dbReference>
<accession>A0AAW1CK33</accession>
<feature type="signal peptide" evidence="15">
    <location>
        <begin position="1"/>
        <end position="22"/>
    </location>
</feature>
<dbReference type="PRINTS" id="PR00464">
    <property type="entry name" value="EP450II"/>
</dbReference>
<dbReference type="Proteomes" id="UP001461498">
    <property type="component" value="Unassembled WGS sequence"/>
</dbReference>
<dbReference type="PANTHER" id="PTHR24292">
    <property type="entry name" value="CYTOCHROME P450"/>
    <property type="match status" value="1"/>
</dbReference>
<comment type="cofactor">
    <cofactor evidence="1 13">
        <name>heme</name>
        <dbReference type="ChEBI" id="CHEBI:30413"/>
    </cofactor>
</comment>
<dbReference type="FunFam" id="1.10.630.10:FF:000042">
    <property type="entry name" value="Cytochrome P450"/>
    <property type="match status" value="1"/>
</dbReference>
<dbReference type="InterPro" id="IPR001128">
    <property type="entry name" value="Cyt_P450"/>
</dbReference>
<keyword evidence="7" id="KW-0256">Endoplasmic reticulum</keyword>
<evidence type="ECO:0000256" key="3">
    <source>
        <dbReference type="ARBA" id="ARBA00004406"/>
    </source>
</evidence>
<dbReference type="GO" id="GO:0020037">
    <property type="term" value="F:heme binding"/>
    <property type="evidence" value="ECO:0007669"/>
    <property type="project" value="InterPro"/>
</dbReference>
<keyword evidence="15" id="KW-0732">Signal</keyword>
<evidence type="ECO:0000256" key="11">
    <source>
        <dbReference type="ARBA" id="ARBA00023033"/>
    </source>
</evidence>
<protein>
    <recommendedName>
        <fullName evidence="18">Cytochrome P450</fullName>
    </recommendedName>
</protein>
<comment type="similarity">
    <text evidence="4 14">Belongs to the cytochrome P450 family.</text>
</comment>
<dbReference type="GO" id="GO:0016705">
    <property type="term" value="F:oxidoreductase activity, acting on paired donors, with incorporation or reduction of molecular oxygen"/>
    <property type="evidence" value="ECO:0007669"/>
    <property type="project" value="InterPro"/>
</dbReference>
<gene>
    <name evidence="16" type="ORF">O3M35_013156</name>
</gene>
<evidence type="ECO:0000256" key="10">
    <source>
        <dbReference type="ARBA" id="ARBA00023004"/>
    </source>
</evidence>
<keyword evidence="12" id="KW-0472">Membrane</keyword>
<dbReference type="SUPFAM" id="SSF48264">
    <property type="entry name" value="Cytochrome P450"/>
    <property type="match status" value="1"/>
</dbReference>
<dbReference type="EMBL" id="JAPXFL010000070">
    <property type="protein sequence ID" value="KAK9496569.1"/>
    <property type="molecule type" value="Genomic_DNA"/>
</dbReference>
<keyword evidence="6 13" id="KW-0479">Metal-binding</keyword>
<feature type="chain" id="PRO_5043979536" description="Cytochrome P450" evidence="15">
    <location>
        <begin position="23"/>
        <end position="518"/>
    </location>
</feature>
<dbReference type="Pfam" id="PF00067">
    <property type="entry name" value="p450"/>
    <property type="match status" value="1"/>
</dbReference>
<name>A0AAW1CK33_9HEMI</name>
<feature type="binding site" description="axial binding residue" evidence="13">
    <location>
        <position position="460"/>
    </location>
    <ligand>
        <name>heme</name>
        <dbReference type="ChEBI" id="CHEBI:30413"/>
    </ligand>
    <ligandPart>
        <name>Fe</name>
        <dbReference type="ChEBI" id="CHEBI:18248"/>
    </ligandPart>
</feature>
<evidence type="ECO:0000256" key="5">
    <source>
        <dbReference type="ARBA" id="ARBA00022617"/>
    </source>
</evidence>
<evidence type="ECO:0000256" key="4">
    <source>
        <dbReference type="ARBA" id="ARBA00010617"/>
    </source>
</evidence>
<evidence type="ECO:0000256" key="1">
    <source>
        <dbReference type="ARBA" id="ARBA00001971"/>
    </source>
</evidence>
<comment type="subcellular location">
    <subcellularLocation>
        <location evidence="3">Endoplasmic reticulum membrane</location>
        <topology evidence="3">Peripheral membrane protein</topology>
    </subcellularLocation>
    <subcellularLocation>
        <location evidence="2">Microsome membrane</location>
        <topology evidence="2">Peripheral membrane protein</topology>
    </subcellularLocation>
</comment>
<dbReference type="InterPro" id="IPR017972">
    <property type="entry name" value="Cyt_P450_CS"/>
</dbReference>
<keyword evidence="5 13" id="KW-0349">Heme</keyword>
<dbReference type="CDD" id="cd11056">
    <property type="entry name" value="CYP6-like"/>
    <property type="match status" value="1"/>
</dbReference>
<dbReference type="InterPro" id="IPR036396">
    <property type="entry name" value="Cyt_P450_sf"/>
</dbReference>
<evidence type="ECO:0000256" key="14">
    <source>
        <dbReference type="RuleBase" id="RU000461"/>
    </source>
</evidence>
<keyword evidence="8" id="KW-0492">Microsome</keyword>
<keyword evidence="11 14" id="KW-0503">Monooxygenase</keyword>
<organism evidence="16 17">
    <name type="scientific">Rhynocoris fuscipes</name>
    <dbReference type="NCBI Taxonomy" id="488301"/>
    <lineage>
        <taxon>Eukaryota</taxon>
        <taxon>Metazoa</taxon>
        <taxon>Ecdysozoa</taxon>
        <taxon>Arthropoda</taxon>
        <taxon>Hexapoda</taxon>
        <taxon>Insecta</taxon>
        <taxon>Pterygota</taxon>
        <taxon>Neoptera</taxon>
        <taxon>Paraneoptera</taxon>
        <taxon>Hemiptera</taxon>
        <taxon>Heteroptera</taxon>
        <taxon>Panheteroptera</taxon>
        <taxon>Cimicomorpha</taxon>
        <taxon>Reduviidae</taxon>
        <taxon>Harpactorinae</taxon>
        <taxon>Harpactorini</taxon>
        <taxon>Rhynocoris</taxon>
    </lineage>
</organism>
<dbReference type="GO" id="GO:0005789">
    <property type="term" value="C:endoplasmic reticulum membrane"/>
    <property type="evidence" value="ECO:0007669"/>
    <property type="project" value="UniProtKB-SubCell"/>
</dbReference>
<evidence type="ECO:0000256" key="6">
    <source>
        <dbReference type="ARBA" id="ARBA00022723"/>
    </source>
</evidence>
<dbReference type="AlphaFoldDB" id="A0AAW1CK33"/>
<keyword evidence="10 13" id="KW-0408">Iron</keyword>
<evidence type="ECO:0000256" key="2">
    <source>
        <dbReference type="ARBA" id="ARBA00004174"/>
    </source>
</evidence>
<evidence type="ECO:0000256" key="12">
    <source>
        <dbReference type="ARBA" id="ARBA00023136"/>
    </source>
</evidence>
<dbReference type="InterPro" id="IPR002402">
    <property type="entry name" value="Cyt_P450_E_grp-II"/>
</dbReference>
<dbReference type="GO" id="GO:0005506">
    <property type="term" value="F:iron ion binding"/>
    <property type="evidence" value="ECO:0007669"/>
    <property type="project" value="InterPro"/>
</dbReference>
<evidence type="ECO:0000256" key="7">
    <source>
        <dbReference type="ARBA" id="ARBA00022824"/>
    </source>
</evidence>
<sequence length="518" mass="60562">MDPILMTLIAVILTLIAYSTYQANEANKFWHKQGIPYKKPLLFFGNWSPEQFFLKKSFLDIIFTYLDEFQGEQLIGFYDFTNPRLLIKNIDLLEKVLIKDFINFTDRVLPIDKRNAFDISLFSMTGKEWRALRYKLSPLFTTTKLKTMYEPMAECSQSLTSILDKIDESQDVDMKEYISSFSLDVIGSCAYGIDSKNLSQPDNEFKKMSQKMFKLDHVILLKCILLNYFPKLAKLMQISINRRDVADYFCKIIRDTIEYRQKNGVVRNDFLQMFMTLKDKGSIELRAKDPDDEYLRLEAAPSVDNIEFNDDTMIGNAFAFLNAGVDPLSSCILFTLYELSKNKQIQDKVRNEIEKYVEEAHGNLTYDALKKMTYLEQCVKESLRMYPPSPMIQRICTKNYTTPNGYKIPQGMVLYIPIILIHKDPQIYEEPEKYYPERFDPDNKIPQCAFIPFGNGPRICIAMRFALMQVKHCLAKLLITYEYRLSANTKPLRFDRKSVFLSPEYPILFNIKKIVKTK</sequence>
<dbReference type="Gene3D" id="1.10.630.10">
    <property type="entry name" value="Cytochrome P450"/>
    <property type="match status" value="1"/>
</dbReference>
<evidence type="ECO:0000256" key="8">
    <source>
        <dbReference type="ARBA" id="ARBA00022848"/>
    </source>
</evidence>
<evidence type="ECO:0000313" key="17">
    <source>
        <dbReference type="Proteomes" id="UP001461498"/>
    </source>
</evidence>
<evidence type="ECO:0000256" key="15">
    <source>
        <dbReference type="SAM" id="SignalP"/>
    </source>
</evidence>
<dbReference type="InterPro" id="IPR050476">
    <property type="entry name" value="Insect_CytP450_Detox"/>
</dbReference>
<evidence type="ECO:0000256" key="9">
    <source>
        <dbReference type="ARBA" id="ARBA00023002"/>
    </source>
</evidence>
<evidence type="ECO:0000256" key="13">
    <source>
        <dbReference type="PIRSR" id="PIRSR602402-1"/>
    </source>
</evidence>
<keyword evidence="9 14" id="KW-0560">Oxidoreductase</keyword>
<dbReference type="PANTHER" id="PTHR24292:SF54">
    <property type="entry name" value="CYP9F3-RELATED"/>
    <property type="match status" value="1"/>
</dbReference>
<evidence type="ECO:0008006" key="18">
    <source>
        <dbReference type="Google" id="ProtNLM"/>
    </source>
</evidence>
<reference evidence="16 17" key="1">
    <citation type="submission" date="2022-12" db="EMBL/GenBank/DDBJ databases">
        <title>Chromosome-level genome assembly of true bugs.</title>
        <authorList>
            <person name="Ma L."/>
            <person name="Li H."/>
        </authorList>
    </citation>
    <scope>NUCLEOTIDE SEQUENCE [LARGE SCALE GENOMIC DNA]</scope>
    <source>
        <strain evidence="16">Lab_2022b</strain>
    </source>
</reference>
<comment type="caution">
    <text evidence="16">The sequence shown here is derived from an EMBL/GenBank/DDBJ whole genome shotgun (WGS) entry which is preliminary data.</text>
</comment>
<proteinExistence type="inferred from homology"/>
<dbReference type="PROSITE" id="PS00086">
    <property type="entry name" value="CYTOCHROME_P450"/>
    <property type="match status" value="1"/>
</dbReference>
<dbReference type="PRINTS" id="PR00385">
    <property type="entry name" value="P450"/>
</dbReference>